<dbReference type="EMBL" id="MU855366">
    <property type="protein sequence ID" value="KAK3905220.1"/>
    <property type="molecule type" value="Genomic_DNA"/>
</dbReference>
<feature type="compositionally biased region" description="Polar residues" evidence="2">
    <location>
        <begin position="77"/>
        <end position="86"/>
    </location>
</feature>
<comment type="caution">
    <text evidence="4">The sequence shown here is derived from an EMBL/GenBank/DDBJ whole genome shotgun (WGS) entry which is preliminary data.</text>
</comment>
<feature type="domain" description="DCUN1" evidence="3">
    <location>
        <begin position="172"/>
        <end position="405"/>
    </location>
</feature>
<dbReference type="GO" id="GO:0045116">
    <property type="term" value="P:protein neddylation"/>
    <property type="evidence" value="ECO:0007669"/>
    <property type="project" value="TreeGrafter"/>
</dbReference>
<evidence type="ECO:0000313" key="4">
    <source>
        <dbReference type="EMBL" id="KAK3905220.1"/>
    </source>
</evidence>
<comment type="function">
    <text evidence="1">Neddylation of cullins play an essential role in the regulation of SCF-type complexes activity.</text>
</comment>
<keyword evidence="5" id="KW-1185">Reference proteome</keyword>
<reference evidence="4" key="1">
    <citation type="journal article" date="2023" name="Mol. Phylogenet. Evol.">
        <title>Genome-scale phylogeny and comparative genomics of the fungal order Sordariales.</title>
        <authorList>
            <person name="Hensen N."/>
            <person name="Bonometti L."/>
            <person name="Westerberg I."/>
            <person name="Brannstrom I.O."/>
            <person name="Guillou S."/>
            <person name="Cros-Aarteil S."/>
            <person name="Calhoun S."/>
            <person name="Haridas S."/>
            <person name="Kuo A."/>
            <person name="Mondo S."/>
            <person name="Pangilinan J."/>
            <person name="Riley R."/>
            <person name="LaButti K."/>
            <person name="Andreopoulos B."/>
            <person name="Lipzen A."/>
            <person name="Chen C."/>
            <person name="Yan M."/>
            <person name="Daum C."/>
            <person name="Ng V."/>
            <person name="Clum A."/>
            <person name="Steindorff A."/>
            <person name="Ohm R.A."/>
            <person name="Martin F."/>
            <person name="Silar P."/>
            <person name="Natvig D.O."/>
            <person name="Lalanne C."/>
            <person name="Gautier V."/>
            <person name="Ament-Velasquez S.L."/>
            <person name="Kruys A."/>
            <person name="Hutchinson M.I."/>
            <person name="Powell A.J."/>
            <person name="Barry K."/>
            <person name="Miller A.N."/>
            <person name="Grigoriev I.V."/>
            <person name="Debuchy R."/>
            <person name="Gladieux P."/>
            <person name="Hiltunen Thoren M."/>
            <person name="Johannesson H."/>
        </authorList>
    </citation>
    <scope>NUCLEOTIDE SEQUENCE</scope>
    <source>
        <strain evidence="4">CBS 103.79</strain>
    </source>
</reference>
<organism evidence="4 5">
    <name type="scientific">Staphylotrichum tortipilum</name>
    <dbReference type="NCBI Taxonomy" id="2831512"/>
    <lineage>
        <taxon>Eukaryota</taxon>
        <taxon>Fungi</taxon>
        <taxon>Dikarya</taxon>
        <taxon>Ascomycota</taxon>
        <taxon>Pezizomycotina</taxon>
        <taxon>Sordariomycetes</taxon>
        <taxon>Sordariomycetidae</taxon>
        <taxon>Sordariales</taxon>
        <taxon>Chaetomiaceae</taxon>
        <taxon>Staphylotrichum</taxon>
    </lineage>
</organism>
<evidence type="ECO:0000313" key="5">
    <source>
        <dbReference type="Proteomes" id="UP001303889"/>
    </source>
</evidence>
<feature type="compositionally biased region" description="Low complexity" evidence="2">
    <location>
        <begin position="111"/>
        <end position="144"/>
    </location>
</feature>
<feature type="compositionally biased region" description="Low complexity" evidence="2">
    <location>
        <begin position="24"/>
        <end position="38"/>
    </location>
</feature>
<protein>
    <recommendedName>
        <fullName evidence="1">Defective in cullin neddylation protein</fullName>
    </recommendedName>
</protein>
<dbReference type="Pfam" id="PF03556">
    <property type="entry name" value="Cullin_binding"/>
    <property type="match status" value="1"/>
</dbReference>
<proteinExistence type="predicted"/>
<accession>A0AAN6MRG6</accession>
<evidence type="ECO:0000256" key="2">
    <source>
        <dbReference type="SAM" id="MobiDB-lite"/>
    </source>
</evidence>
<dbReference type="InterPro" id="IPR042460">
    <property type="entry name" value="DCN1-like_PONY"/>
</dbReference>
<dbReference type="GO" id="GO:0032182">
    <property type="term" value="F:ubiquitin-like protein binding"/>
    <property type="evidence" value="ECO:0007669"/>
    <property type="project" value="TreeGrafter"/>
</dbReference>
<feature type="region of interest" description="Disordered" evidence="2">
    <location>
        <begin position="1"/>
        <end position="164"/>
    </location>
</feature>
<dbReference type="Gene3D" id="1.10.238.200">
    <property type="entry name" value="Cullin, PONY binding domain"/>
    <property type="match status" value="1"/>
</dbReference>
<dbReference type="GO" id="GO:0097602">
    <property type="term" value="F:cullin family protein binding"/>
    <property type="evidence" value="ECO:0007669"/>
    <property type="project" value="TreeGrafter"/>
</dbReference>
<evidence type="ECO:0000259" key="3">
    <source>
        <dbReference type="PROSITE" id="PS51229"/>
    </source>
</evidence>
<dbReference type="PANTHER" id="PTHR12281">
    <property type="entry name" value="RP42 RELATED"/>
    <property type="match status" value="1"/>
</dbReference>
<feature type="compositionally biased region" description="Low complexity" evidence="2">
    <location>
        <begin position="87"/>
        <end position="100"/>
    </location>
</feature>
<dbReference type="Proteomes" id="UP001303889">
    <property type="component" value="Unassembled WGS sequence"/>
</dbReference>
<dbReference type="InterPro" id="IPR014764">
    <property type="entry name" value="DCN-prot"/>
</dbReference>
<evidence type="ECO:0000256" key="1">
    <source>
        <dbReference type="RuleBase" id="RU410713"/>
    </source>
</evidence>
<dbReference type="AlphaFoldDB" id="A0AAN6MRG6"/>
<dbReference type="Gene3D" id="1.10.238.10">
    <property type="entry name" value="EF-hand"/>
    <property type="match status" value="1"/>
</dbReference>
<dbReference type="GO" id="GO:0031624">
    <property type="term" value="F:ubiquitin conjugating enzyme binding"/>
    <property type="evidence" value="ECO:0007669"/>
    <property type="project" value="TreeGrafter"/>
</dbReference>
<dbReference type="GO" id="GO:0000151">
    <property type="term" value="C:ubiquitin ligase complex"/>
    <property type="evidence" value="ECO:0007669"/>
    <property type="project" value="TreeGrafter"/>
</dbReference>
<dbReference type="PROSITE" id="PS51229">
    <property type="entry name" value="DCUN1"/>
    <property type="match status" value="1"/>
</dbReference>
<dbReference type="InterPro" id="IPR005176">
    <property type="entry name" value="PONY_dom"/>
</dbReference>
<sequence length="422" mass="46779">MVRRFFNSCFQKRPGRQPADSPHQQHQQQQGQQQFQQHEGAATETDGSDATLVSAHLQHQQHQHTHWYQRQHHHDQSAANHKFSANTTTTSASSSTTKSTAPPPTTKDPTKVATTTTPSKPPASQANPTANATTNPANATPKPTSTKRRIMTRSTKAKAPAKQANLDSQNAYVEKELEALFDTLEPKSSPTTLTLDGVAAYYHALSLDEASHEYFVLSSIVQSPGFGQITRAGFVAGWKQAFTESGGLVLPDMASHRAHARAQAALVRSDREAFKKVYKAAFVGGKEMGQREMGMEMALAWWGELFKVGMEGGKGWKGEEVDWFGRWEEFLTGKFWVAEPGAVQDDEEEEEGGRGPGRWTRTASRDLWNQTLLFAEKSMKDETLGFWSEEQAWPALIDEFVVWCREKGIAKAGKGEAEGMEE</sequence>
<name>A0AAN6MRG6_9PEZI</name>
<feature type="region of interest" description="Disordered" evidence="2">
    <location>
        <begin position="342"/>
        <end position="361"/>
    </location>
</feature>
<feature type="compositionally biased region" description="Basic residues" evidence="2">
    <location>
        <begin position="59"/>
        <end position="73"/>
    </location>
</feature>
<gene>
    <name evidence="4" type="ORF">C8A05DRAFT_30954</name>
</gene>
<dbReference type="PANTHER" id="PTHR12281:SF31">
    <property type="entry name" value="DCN1-LIKE PROTEIN 3"/>
    <property type="match status" value="1"/>
</dbReference>
<reference evidence="4" key="2">
    <citation type="submission" date="2023-05" db="EMBL/GenBank/DDBJ databases">
        <authorList>
            <consortium name="Lawrence Berkeley National Laboratory"/>
            <person name="Steindorff A."/>
            <person name="Hensen N."/>
            <person name="Bonometti L."/>
            <person name="Westerberg I."/>
            <person name="Brannstrom I.O."/>
            <person name="Guillou S."/>
            <person name="Cros-Aarteil S."/>
            <person name="Calhoun S."/>
            <person name="Haridas S."/>
            <person name="Kuo A."/>
            <person name="Mondo S."/>
            <person name="Pangilinan J."/>
            <person name="Riley R."/>
            <person name="Labutti K."/>
            <person name="Andreopoulos B."/>
            <person name="Lipzen A."/>
            <person name="Chen C."/>
            <person name="Yanf M."/>
            <person name="Daum C."/>
            <person name="Ng V."/>
            <person name="Clum A."/>
            <person name="Ohm R."/>
            <person name="Martin F."/>
            <person name="Silar P."/>
            <person name="Natvig D."/>
            <person name="Lalanne C."/>
            <person name="Gautier V."/>
            <person name="Ament-Velasquez S.L."/>
            <person name="Kruys A."/>
            <person name="Hutchinson M.I."/>
            <person name="Powell A.J."/>
            <person name="Barry K."/>
            <person name="Miller A.N."/>
            <person name="Grigoriev I.V."/>
            <person name="Debuchy R."/>
            <person name="Gladieux P."/>
            <person name="Thoren M.H."/>
            <person name="Johannesson H."/>
        </authorList>
    </citation>
    <scope>NUCLEOTIDE SEQUENCE</scope>
    <source>
        <strain evidence="4">CBS 103.79</strain>
    </source>
</reference>